<gene>
    <name evidence="3" type="ORF">ADIS_0690</name>
</gene>
<reference evidence="3 4" key="1">
    <citation type="submission" date="2013-02" db="EMBL/GenBank/DDBJ databases">
        <title>A novel strain isolated from Lonar lake, Maharashtra, India.</title>
        <authorList>
            <person name="Singh A."/>
        </authorList>
    </citation>
    <scope>NUCLEOTIDE SEQUENCE [LARGE SCALE GENOMIC DNA]</scope>
    <source>
        <strain evidence="3 4">AK24</strain>
    </source>
</reference>
<dbReference type="PANTHER" id="PTHR30383:SF24">
    <property type="entry name" value="THIOESTERASE 1_PROTEASE 1_LYSOPHOSPHOLIPASE L1"/>
    <property type="match status" value="1"/>
</dbReference>
<dbReference type="PATRIC" id="fig|1288963.3.peg.687"/>
<dbReference type="GO" id="GO:0004622">
    <property type="term" value="F:phosphatidylcholine lysophospholipase activity"/>
    <property type="evidence" value="ECO:0007669"/>
    <property type="project" value="TreeGrafter"/>
</dbReference>
<dbReference type="PANTHER" id="PTHR30383">
    <property type="entry name" value="THIOESTERASE 1/PROTEASE 1/LYSOPHOSPHOLIPASE L1"/>
    <property type="match status" value="1"/>
</dbReference>
<dbReference type="CDD" id="cd01822">
    <property type="entry name" value="Lysophospholipase_L1_like"/>
    <property type="match status" value="1"/>
</dbReference>
<dbReference type="STRING" id="1232681.ADIS_0690"/>
<dbReference type="InterPro" id="IPR036514">
    <property type="entry name" value="SGNH_hydro_sf"/>
</dbReference>
<dbReference type="EC" id="3.1.1.2" evidence="3"/>
<keyword evidence="1" id="KW-0732">Signal</keyword>
<dbReference type="Pfam" id="PF13472">
    <property type="entry name" value="Lipase_GDSL_2"/>
    <property type="match status" value="1"/>
</dbReference>
<evidence type="ECO:0000313" key="4">
    <source>
        <dbReference type="Proteomes" id="UP000013909"/>
    </source>
</evidence>
<dbReference type="OrthoDB" id="9786188at2"/>
<feature type="domain" description="SGNH hydrolase-type esterase" evidence="2">
    <location>
        <begin position="53"/>
        <end position="216"/>
    </location>
</feature>
<feature type="chain" id="PRO_5004462015" evidence="1">
    <location>
        <begin position="19"/>
        <end position="229"/>
    </location>
</feature>
<sequence>MSKWVNKFVFWLLCTVLAVTGSCSGPKQQEAGGRGTGSVEEIIVQEDRPLILFFGNSLTAGYGLEEDESFPALIQEKIDNEGLAYRVVNGGLSGETTASGLNRLDWFLEEAPAVFILELGGNDGLRGIAVGETRGNLIGIIQKVKSSYPEVQILLAGMQIPPNMGQEYTDAFKGIYEEIAASEQVHLIPFLLEGVAGDPELNLPDGIHPTAEGQALVAATVWQYLRPLL</sequence>
<name>R7ZXQ2_9BACT</name>
<dbReference type="InterPro" id="IPR051532">
    <property type="entry name" value="Ester_Hydrolysis_Enzymes"/>
</dbReference>
<dbReference type="InterPro" id="IPR013830">
    <property type="entry name" value="SGNH_hydro"/>
</dbReference>
<protein>
    <submittedName>
        <fullName evidence="3">Arylesterase</fullName>
        <ecNumber evidence="3">3.1.1.2</ecNumber>
    </submittedName>
</protein>
<feature type="signal peptide" evidence="1">
    <location>
        <begin position="1"/>
        <end position="18"/>
    </location>
</feature>
<keyword evidence="3" id="KW-0378">Hydrolase</keyword>
<dbReference type="Gene3D" id="3.40.50.1110">
    <property type="entry name" value="SGNH hydrolase"/>
    <property type="match status" value="1"/>
</dbReference>
<dbReference type="EMBL" id="AQHR01000022">
    <property type="protein sequence ID" value="EON78793.1"/>
    <property type="molecule type" value="Genomic_DNA"/>
</dbReference>
<dbReference type="Proteomes" id="UP000013909">
    <property type="component" value="Unassembled WGS sequence"/>
</dbReference>
<dbReference type="AlphaFoldDB" id="R7ZXQ2"/>
<comment type="caution">
    <text evidence="3">The sequence shown here is derived from an EMBL/GenBank/DDBJ whole genome shotgun (WGS) entry which is preliminary data.</text>
</comment>
<dbReference type="PROSITE" id="PS51257">
    <property type="entry name" value="PROKAR_LIPOPROTEIN"/>
    <property type="match status" value="1"/>
</dbReference>
<keyword evidence="4" id="KW-1185">Reference proteome</keyword>
<dbReference type="RefSeq" id="WP_010852838.1">
    <property type="nucleotide sequence ID" value="NZ_AQHR01000022.1"/>
</dbReference>
<proteinExistence type="predicted"/>
<organism evidence="3 4">
    <name type="scientific">Lunatimonas lonarensis</name>
    <dbReference type="NCBI Taxonomy" id="1232681"/>
    <lineage>
        <taxon>Bacteria</taxon>
        <taxon>Pseudomonadati</taxon>
        <taxon>Bacteroidota</taxon>
        <taxon>Cytophagia</taxon>
        <taxon>Cytophagales</taxon>
        <taxon>Cyclobacteriaceae</taxon>
    </lineage>
</organism>
<dbReference type="GO" id="GO:0004064">
    <property type="term" value="F:arylesterase activity"/>
    <property type="evidence" value="ECO:0007669"/>
    <property type="project" value="UniProtKB-EC"/>
</dbReference>
<dbReference type="SUPFAM" id="SSF52266">
    <property type="entry name" value="SGNH hydrolase"/>
    <property type="match status" value="1"/>
</dbReference>
<evidence type="ECO:0000256" key="1">
    <source>
        <dbReference type="SAM" id="SignalP"/>
    </source>
</evidence>
<accession>R7ZXQ2</accession>
<evidence type="ECO:0000259" key="2">
    <source>
        <dbReference type="Pfam" id="PF13472"/>
    </source>
</evidence>
<evidence type="ECO:0000313" key="3">
    <source>
        <dbReference type="EMBL" id="EON78793.1"/>
    </source>
</evidence>